<dbReference type="SMART" id="SM00345">
    <property type="entry name" value="HTH_GNTR"/>
    <property type="match status" value="1"/>
</dbReference>
<gene>
    <name evidence="6" type="ORF">FLX08_10620</name>
</gene>
<evidence type="ECO:0000256" key="3">
    <source>
        <dbReference type="ARBA" id="ARBA00023163"/>
    </source>
</evidence>
<dbReference type="PANTHER" id="PTHR44846">
    <property type="entry name" value="MANNOSYL-D-GLYCERATE TRANSPORT/METABOLISM SYSTEM REPRESSOR MNGR-RELATED"/>
    <property type="match status" value="1"/>
</dbReference>
<dbReference type="Proteomes" id="UP000316541">
    <property type="component" value="Unassembled WGS sequence"/>
</dbReference>
<dbReference type="GO" id="GO:0003677">
    <property type="term" value="F:DNA binding"/>
    <property type="evidence" value="ECO:0007669"/>
    <property type="project" value="UniProtKB-KW"/>
</dbReference>
<dbReference type="PANTHER" id="PTHR44846:SF1">
    <property type="entry name" value="MANNOSYL-D-GLYCERATE TRANSPORT_METABOLISM SYSTEM REPRESSOR MNGR-RELATED"/>
    <property type="match status" value="1"/>
</dbReference>
<dbReference type="InterPro" id="IPR050679">
    <property type="entry name" value="Bact_HTH_transcr_reg"/>
</dbReference>
<evidence type="ECO:0000256" key="2">
    <source>
        <dbReference type="ARBA" id="ARBA00023125"/>
    </source>
</evidence>
<dbReference type="SUPFAM" id="SSF46785">
    <property type="entry name" value="Winged helix' DNA-binding domain"/>
    <property type="match status" value="1"/>
</dbReference>
<dbReference type="AlphaFoldDB" id="A0A544YY22"/>
<keyword evidence="1" id="KW-0805">Transcription regulation</keyword>
<dbReference type="EMBL" id="VIRM01000010">
    <property type="protein sequence ID" value="TQS21651.1"/>
    <property type="molecule type" value="Genomic_DNA"/>
</dbReference>
<evidence type="ECO:0000256" key="1">
    <source>
        <dbReference type="ARBA" id="ARBA00023015"/>
    </source>
</evidence>
<dbReference type="Pfam" id="PF00392">
    <property type="entry name" value="GntR"/>
    <property type="match status" value="1"/>
</dbReference>
<accession>A0A544YY22</accession>
<dbReference type="InterPro" id="IPR036390">
    <property type="entry name" value="WH_DNA-bd_sf"/>
</dbReference>
<protein>
    <submittedName>
        <fullName evidence="6">GntR family transcriptional regulator</fullName>
    </submittedName>
</protein>
<organism evidence="6 7">
    <name type="scientific">Microbispora hainanensis</name>
    <dbReference type="NCBI Taxonomy" id="568844"/>
    <lineage>
        <taxon>Bacteria</taxon>
        <taxon>Bacillati</taxon>
        <taxon>Actinomycetota</taxon>
        <taxon>Actinomycetes</taxon>
        <taxon>Streptosporangiales</taxon>
        <taxon>Streptosporangiaceae</taxon>
        <taxon>Microbispora</taxon>
    </lineage>
</organism>
<dbReference type="CDD" id="cd07377">
    <property type="entry name" value="WHTH_GntR"/>
    <property type="match status" value="1"/>
</dbReference>
<evidence type="ECO:0000313" key="7">
    <source>
        <dbReference type="Proteomes" id="UP000316541"/>
    </source>
</evidence>
<dbReference type="PROSITE" id="PS50949">
    <property type="entry name" value="HTH_GNTR"/>
    <property type="match status" value="1"/>
</dbReference>
<evidence type="ECO:0000256" key="4">
    <source>
        <dbReference type="SAM" id="MobiDB-lite"/>
    </source>
</evidence>
<evidence type="ECO:0000313" key="6">
    <source>
        <dbReference type="EMBL" id="TQS21651.1"/>
    </source>
</evidence>
<feature type="domain" description="HTH gntR-type" evidence="5">
    <location>
        <begin position="23"/>
        <end position="91"/>
    </location>
</feature>
<comment type="caution">
    <text evidence="6">The sequence shown here is derived from an EMBL/GenBank/DDBJ whole genome shotgun (WGS) entry which is preliminary data.</text>
</comment>
<dbReference type="GO" id="GO:0003700">
    <property type="term" value="F:DNA-binding transcription factor activity"/>
    <property type="evidence" value="ECO:0007669"/>
    <property type="project" value="InterPro"/>
</dbReference>
<feature type="region of interest" description="Disordered" evidence="4">
    <location>
        <begin position="1"/>
        <end position="22"/>
    </location>
</feature>
<keyword evidence="3" id="KW-0804">Transcription</keyword>
<name>A0A544YY22_9ACTN</name>
<dbReference type="GO" id="GO:0045892">
    <property type="term" value="P:negative regulation of DNA-templated transcription"/>
    <property type="evidence" value="ECO:0007669"/>
    <property type="project" value="TreeGrafter"/>
</dbReference>
<dbReference type="InterPro" id="IPR000524">
    <property type="entry name" value="Tscrpt_reg_HTH_GntR"/>
</dbReference>
<evidence type="ECO:0000259" key="5">
    <source>
        <dbReference type="PROSITE" id="PS50949"/>
    </source>
</evidence>
<proteinExistence type="predicted"/>
<keyword evidence="2" id="KW-0238">DNA-binding</keyword>
<dbReference type="InterPro" id="IPR036388">
    <property type="entry name" value="WH-like_DNA-bd_sf"/>
</dbReference>
<dbReference type="Gene3D" id="1.10.10.10">
    <property type="entry name" value="Winged helix-like DNA-binding domain superfamily/Winged helix DNA-binding domain"/>
    <property type="match status" value="1"/>
</dbReference>
<sequence>MVGSRGAGQWRGVVVSNDPGDPVPAHRRLAAMLREEIVHGRIEPDRPLPSEEFLVREYGFAPDDVRRAVETLSGEGLVYTVEGQGAYVSTRAEETGGG</sequence>
<reference evidence="6 7" key="1">
    <citation type="submission" date="2019-07" db="EMBL/GenBank/DDBJ databases">
        <title>Microbispora hainanensis DSM 45428.</title>
        <authorList>
            <person name="Thawai C."/>
        </authorList>
    </citation>
    <scope>NUCLEOTIDE SEQUENCE [LARGE SCALE GENOMIC DNA]</scope>
    <source>
        <strain evidence="6 7">DSM 45428</strain>
    </source>
</reference>